<protein>
    <recommendedName>
        <fullName evidence="4">T9SS type A sorting domain-containing protein</fullName>
    </recommendedName>
</protein>
<evidence type="ECO:0008006" key="4">
    <source>
        <dbReference type="Google" id="ProtNLM"/>
    </source>
</evidence>
<dbReference type="Gene3D" id="2.60.40.4070">
    <property type="match status" value="1"/>
</dbReference>
<evidence type="ECO:0000313" key="2">
    <source>
        <dbReference type="EMBL" id="TMQ49734.1"/>
    </source>
</evidence>
<dbReference type="InterPro" id="IPR015943">
    <property type="entry name" value="WD40/YVTN_repeat-like_dom_sf"/>
</dbReference>
<name>A0A538SEE6_UNCEI</name>
<evidence type="ECO:0000313" key="3">
    <source>
        <dbReference type="Proteomes" id="UP000320184"/>
    </source>
</evidence>
<dbReference type="AlphaFoldDB" id="A0A538SEE6"/>
<feature type="signal peptide" evidence="1">
    <location>
        <begin position="1"/>
        <end position="22"/>
    </location>
</feature>
<evidence type="ECO:0000256" key="1">
    <source>
        <dbReference type="SAM" id="SignalP"/>
    </source>
</evidence>
<accession>A0A538SEE6</accession>
<dbReference type="Proteomes" id="UP000320184">
    <property type="component" value="Unassembled WGS sequence"/>
</dbReference>
<proteinExistence type="predicted"/>
<sequence>MSTRLLTIVSLSLALVPAVSGAAETKGFVLTTDFSTGELSVVDLSTREVRVDVAQPPVPSSDARIRWHGGLIYLVNRTGSQSANNIQVIDPTQGYRTVRQFSTGSGSNPSDIAFASPGKAYVSLFGSPNLLVVNPMTGGTIKTISLSAFADADGNPEADRMVRIGRWLYVSLERLVNFAPTETSLVAVIDTQADTVLDVDPSRPGKQAIVLTGRNPVTPFEFDRPTSRLLIGCVGHYGALDGGIEILDPFTFRSLGYAITEAALSGDVGDVAWNGPGHSYAIVSDVSTFRTRLVSWSAVTHTRLAVIDTTTDFGLADCALNDRGELYLCKNSLSGTTGLRVFSTATDQLIAGTLGTGLPPFQIAFDAENTDIAAVPSLETTLTIEGPFPNPARDHVRLSLALARTDLVHVDIFDIAGRRVRALVHEALGPGANEIVWDLRDSSRRRVKPAVYWVRANVEAGSIVRRIVVEH</sequence>
<reference evidence="2 3" key="1">
    <citation type="journal article" date="2019" name="Nat. Microbiol.">
        <title>Mediterranean grassland soil C-N compound turnover is dependent on rainfall and depth, and is mediated by genomically divergent microorganisms.</title>
        <authorList>
            <person name="Diamond S."/>
            <person name="Andeer P.F."/>
            <person name="Li Z."/>
            <person name="Crits-Christoph A."/>
            <person name="Burstein D."/>
            <person name="Anantharaman K."/>
            <person name="Lane K.R."/>
            <person name="Thomas B.C."/>
            <person name="Pan C."/>
            <person name="Northen T.R."/>
            <person name="Banfield J.F."/>
        </authorList>
    </citation>
    <scope>NUCLEOTIDE SEQUENCE [LARGE SCALE GENOMIC DNA]</scope>
    <source>
        <strain evidence="2">WS_3</strain>
    </source>
</reference>
<feature type="chain" id="PRO_5022073760" description="T9SS type A sorting domain-containing protein" evidence="1">
    <location>
        <begin position="23"/>
        <end position="471"/>
    </location>
</feature>
<dbReference type="Gene3D" id="2.130.10.10">
    <property type="entry name" value="YVTN repeat-like/Quinoprotein amine dehydrogenase"/>
    <property type="match status" value="1"/>
</dbReference>
<dbReference type="InterPro" id="IPR011048">
    <property type="entry name" value="Haem_d1_sf"/>
</dbReference>
<dbReference type="PANTHER" id="PTHR47197">
    <property type="entry name" value="PROTEIN NIRF"/>
    <property type="match status" value="1"/>
</dbReference>
<dbReference type="InterPro" id="IPR051200">
    <property type="entry name" value="Host-pathogen_enzymatic-act"/>
</dbReference>
<gene>
    <name evidence="2" type="ORF">E6K73_09465</name>
</gene>
<dbReference type="SUPFAM" id="SSF51004">
    <property type="entry name" value="C-terminal (heme d1) domain of cytochrome cd1-nitrite reductase"/>
    <property type="match status" value="1"/>
</dbReference>
<comment type="caution">
    <text evidence="2">The sequence shown here is derived from an EMBL/GenBank/DDBJ whole genome shotgun (WGS) entry which is preliminary data.</text>
</comment>
<keyword evidence="1" id="KW-0732">Signal</keyword>
<organism evidence="2 3">
    <name type="scientific">Eiseniibacteriota bacterium</name>
    <dbReference type="NCBI Taxonomy" id="2212470"/>
    <lineage>
        <taxon>Bacteria</taxon>
        <taxon>Candidatus Eiseniibacteriota</taxon>
    </lineage>
</organism>
<dbReference type="PANTHER" id="PTHR47197:SF3">
    <property type="entry name" value="DIHYDRO-HEME D1 DEHYDROGENASE"/>
    <property type="match status" value="1"/>
</dbReference>
<dbReference type="EMBL" id="VBOT01000117">
    <property type="protein sequence ID" value="TMQ49734.1"/>
    <property type="molecule type" value="Genomic_DNA"/>
</dbReference>